<dbReference type="EMBL" id="VFPN01000001">
    <property type="protein sequence ID" value="TQM65228.1"/>
    <property type="molecule type" value="Genomic_DNA"/>
</dbReference>
<dbReference type="RefSeq" id="WP_141914848.1">
    <property type="nucleotide sequence ID" value="NZ_BAAAYS010000007.1"/>
</dbReference>
<name>A0A543I3R8_9MICO</name>
<gene>
    <name evidence="2" type="ORF">FB466_0018</name>
</gene>
<organism evidence="2 3">
    <name type="scientific">Klugiella xanthotipulae</name>
    <dbReference type="NCBI Taxonomy" id="244735"/>
    <lineage>
        <taxon>Bacteria</taxon>
        <taxon>Bacillati</taxon>
        <taxon>Actinomycetota</taxon>
        <taxon>Actinomycetes</taxon>
        <taxon>Micrococcales</taxon>
        <taxon>Microbacteriaceae</taxon>
        <taxon>Klugiella</taxon>
    </lineage>
</organism>
<evidence type="ECO:0000256" key="1">
    <source>
        <dbReference type="SAM" id="Phobius"/>
    </source>
</evidence>
<keyword evidence="1" id="KW-1133">Transmembrane helix</keyword>
<protein>
    <submittedName>
        <fullName evidence="2">Uncharacterized protein</fullName>
    </submittedName>
</protein>
<reference evidence="2 3" key="1">
    <citation type="submission" date="2019-06" db="EMBL/GenBank/DDBJ databases">
        <title>Sequencing the genomes of 1000 actinobacteria strains.</title>
        <authorList>
            <person name="Klenk H.-P."/>
        </authorList>
    </citation>
    <scope>NUCLEOTIDE SEQUENCE [LARGE SCALE GENOMIC DNA]</scope>
    <source>
        <strain evidence="2 3">DSM 18031</strain>
    </source>
</reference>
<sequence length="96" mass="10732">MNAPAILHESLQALAACLIMFTVALIVAIFLEAIAEWWEERRRARIARIEAELDQASAELSQAVFSLAKELASDRDRALGDMDQIAEIVSPRPRTR</sequence>
<proteinExistence type="predicted"/>
<evidence type="ECO:0000313" key="2">
    <source>
        <dbReference type="EMBL" id="TQM65228.1"/>
    </source>
</evidence>
<feature type="transmembrane region" description="Helical" evidence="1">
    <location>
        <begin position="12"/>
        <end position="35"/>
    </location>
</feature>
<dbReference type="Proteomes" id="UP000318331">
    <property type="component" value="Unassembled WGS sequence"/>
</dbReference>
<dbReference type="AlphaFoldDB" id="A0A543I3R8"/>
<keyword evidence="3" id="KW-1185">Reference proteome</keyword>
<keyword evidence="1" id="KW-0812">Transmembrane</keyword>
<comment type="caution">
    <text evidence="2">The sequence shown here is derived from an EMBL/GenBank/DDBJ whole genome shotgun (WGS) entry which is preliminary data.</text>
</comment>
<keyword evidence="1" id="KW-0472">Membrane</keyword>
<evidence type="ECO:0000313" key="3">
    <source>
        <dbReference type="Proteomes" id="UP000318331"/>
    </source>
</evidence>
<accession>A0A543I3R8</accession>